<dbReference type="GO" id="GO:0042274">
    <property type="term" value="P:ribosomal small subunit biogenesis"/>
    <property type="evidence" value="ECO:0007669"/>
    <property type="project" value="UniProtKB-UniRule"/>
</dbReference>
<dbReference type="GO" id="GO:0005840">
    <property type="term" value="C:ribosome"/>
    <property type="evidence" value="ECO:0007669"/>
    <property type="project" value="InterPro"/>
</dbReference>
<evidence type="ECO:0000259" key="8">
    <source>
        <dbReference type="Pfam" id="PF24986"/>
    </source>
</evidence>
<dbReference type="GO" id="GO:0043022">
    <property type="term" value="F:ribosome binding"/>
    <property type="evidence" value="ECO:0007669"/>
    <property type="project" value="InterPro"/>
</dbReference>
<dbReference type="EMBL" id="QREH01000001">
    <property type="protein sequence ID" value="REE02780.1"/>
    <property type="molecule type" value="Genomic_DNA"/>
</dbReference>
<dbReference type="SUPFAM" id="SSF50346">
    <property type="entry name" value="PRC-barrel domain"/>
    <property type="match status" value="1"/>
</dbReference>
<name>A0A3D9LA90_9MICC</name>
<dbReference type="InterPro" id="IPR002676">
    <property type="entry name" value="RimM_N"/>
</dbReference>
<comment type="domain">
    <text evidence="5">The PRC barrel domain binds ribosomal protein uS19.</text>
</comment>
<evidence type="ECO:0000256" key="2">
    <source>
        <dbReference type="ARBA" id="ARBA00022517"/>
    </source>
</evidence>
<protein>
    <recommendedName>
        <fullName evidence="5">Ribosome maturation factor RimM</fullName>
    </recommendedName>
</protein>
<dbReference type="GO" id="GO:0006364">
    <property type="term" value="P:rRNA processing"/>
    <property type="evidence" value="ECO:0007669"/>
    <property type="project" value="UniProtKB-UniRule"/>
</dbReference>
<evidence type="ECO:0000259" key="7">
    <source>
        <dbReference type="Pfam" id="PF01782"/>
    </source>
</evidence>
<comment type="similarity">
    <text evidence="5">Belongs to the RimM family.</text>
</comment>
<dbReference type="Pfam" id="PF01782">
    <property type="entry name" value="RimM"/>
    <property type="match status" value="1"/>
</dbReference>
<dbReference type="RefSeq" id="WP_115931015.1">
    <property type="nucleotide sequence ID" value="NZ_QREH01000001.1"/>
</dbReference>
<organism evidence="9 10">
    <name type="scientific">Citricoccus muralis</name>
    <dbReference type="NCBI Taxonomy" id="169134"/>
    <lineage>
        <taxon>Bacteria</taxon>
        <taxon>Bacillati</taxon>
        <taxon>Actinomycetota</taxon>
        <taxon>Actinomycetes</taxon>
        <taxon>Micrococcales</taxon>
        <taxon>Micrococcaceae</taxon>
        <taxon>Citricoccus</taxon>
    </lineage>
</organism>
<dbReference type="Pfam" id="PF24986">
    <property type="entry name" value="PRC_RimM"/>
    <property type="match status" value="1"/>
</dbReference>
<proteinExistence type="inferred from homology"/>
<comment type="subcellular location">
    <subcellularLocation>
        <location evidence="5">Cytoplasm</location>
    </subcellularLocation>
</comment>
<feature type="region of interest" description="Disordered" evidence="6">
    <location>
        <begin position="38"/>
        <end position="62"/>
    </location>
</feature>
<dbReference type="InterPro" id="IPR036976">
    <property type="entry name" value="RimM_N_sf"/>
</dbReference>
<dbReference type="OrthoDB" id="5381335at2"/>
<dbReference type="AlphaFoldDB" id="A0A3D9LA90"/>
<keyword evidence="1 5" id="KW-0963">Cytoplasm</keyword>
<accession>A0A3D9LA90</accession>
<evidence type="ECO:0000256" key="5">
    <source>
        <dbReference type="HAMAP-Rule" id="MF_00014"/>
    </source>
</evidence>
<feature type="domain" description="Ribosome maturation factor RimM PRC barrel" evidence="8">
    <location>
        <begin position="115"/>
        <end position="181"/>
    </location>
</feature>
<dbReference type="SUPFAM" id="SSF50447">
    <property type="entry name" value="Translation proteins"/>
    <property type="match status" value="1"/>
</dbReference>
<keyword evidence="4 5" id="KW-0143">Chaperone</keyword>
<keyword evidence="10" id="KW-1185">Reference proteome</keyword>
<dbReference type="InterPro" id="IPR011033">
    <property type="entry name" value="PRC_barrel-like_sf"/>
</dbReference>
<keyword evidence="3 5" id="KW-0698">rRNA processing</keyword>
<dbReference type="PANTHER" id="PTHR33692:SF1">
    <property type="entry name" value="RIBOSOME MATURATION FACTOR RIMM"/>
    <property type="match status" value="1"/>
</dbReference>
<gene>
    <name evidence="5" type="primary">rimM</name>
    <name evidence="9" type="ORF">C8E99_0563</name>
</gene>
<feature type="region of interest" description="Disordered" evidence="6">
    <location>
        <begin position="167"/>
        <end position="199"/>
    </location>
</feature>
<reference evidence="9 10" key="1">
    <citation type="submission" date="2018-07" db="EMBL/GenBank/DDBJ databases">
        <title>Sequencing the genomes of 1000 actinobacteria strains.</title>
        <authorList>
            <person name="Klenk H.-P."/>
        </authorList>
    </citation>
    <scope>NUCLEOTIDE SEQUENCE [LARGE SCALE GENOMIC DNA]</scope>
    <source>
        <strain evidence="9 10">DSM 14442</strain>
    </source>
</reference>
<evidence type="ECO:0000256" key="6">
    <source>
        <dbReference type="SAM" id="MobiDB-lite"/>
    </source>
</evidence>
<evidence type="ECO:0000313" key="10">
    <source>
        <dbReference type="Proteomes" id="UP000256727"/>
    </source>
</evidence>
<dbReference type="Gene3D" id="2.40.30.60">
    <property type="entry name" value="RimM"/>
    <property type="match status" value="1"/>
</dbReference>
<sequence length="199" mass="21013">MPQPGAETPPRDDREQVRVARIGKPHGIHGEVTVQVFTDEPGERFSPGAVLQGRRGGQGAGRDGTLTVVRARWNKDILLLALEEAADRNQAEALRGTELFAEPEEAGEDDAWYEEDLVGLAVMVDGTKVGTVTGLVTGEVQDLLEVELDGGTSALVPFVEEIVPEVDPESGTITLTPPPGLLTLNDPTADGSSAAEDPA</sequence>
<feature type="domain" description="RimM N-terminal" evidence="7">
    <location>
        <begin position="19"/>
        <end position="103"/>
    </location>
</feature>
<comment type="subunit">
    <text evidence="5">Binds ribosomal protein uS19.</text>
</comment>
<comment type="function">
    <text evidence="5">An accessory protein needed during the final step in the assembly of 30S ribosomal subunit, possibly for assembly of the head region. Essential for efficient processing of 16S rRNA. May be needed both before and after RbfA during the maturation of 16S rRNA. It has affinity for free ribosomal 30S subunits but not for 70S ribosomes.</text>
</comment>
<evidence type="ECO:0000313" key="9">
    <source>
        <dbReference type="EMBL" id="REE02780.1"/>
    </source>
</evidence>
<dbReference type="Gene3D" id="2.30.30.240">
    <property type="entry name" value="PRC-barrel domain"/>
    <property type="match status" value="1"/>
</dbReference>
<dbReference type="InterPro" id="IPR011961">
    <property type="entry name" value="RimM"/>
</dbReference>
<keyword evidence="2 5" id="KW-0690">Ribosome biogenesis</keyword>
<dbReference type="InterPro" id="IPR009000">
    <property type="entry name" value="Transl_B-barrel_sf"/>
</dbReference>
<evidence type="ECO:0000256" key="3">
    <source>
        <dbReference type="ARBA" id="ARBA00022552"/>
    </source>
</evidence>
<dbReference type="PANTHER" id="PTHR33692">
    <property type="entry name" value="RIBOSOME MATURATION FACTOR RIMM"/>
    <property type="match status" value="1"/>
</dbReference>
<dbReference type="GO" id="GO:0005737">
    <property type="term" value="C:cytoplasm"/>
    <property type="evidence" value="ECO:0007669"/>
    <property type="project" value="UniProtKB-SubCell"/>
</dbReference>
<dbReference type="InterPro" id="IPR056792">
    <property type="entry name" value="PRC_RimM"/>
</dbReference>
<dbReference type="Proteomes" id="UP000256727">
    <property type="component" value="Unassembled WGS sequence"/>
</dbReference>
<dbReference type="HAMAP" id="MF_00014">
    <property type="entry name" value="Ribosome_mat_RimM"/>
    <property type="match status" value="1"/>
</dbReference>
<evidence type="ECO:0000256" key="1">
    <source>
        <dbReference type="ARBA" id="ARBA00022490"/>
    </source>
</evidence>
<dbReference type="NCBIfam" id="TIGR02273">
    <property type="entry name" value="16S_RimM"/>
    <property type="match status" value="1"/>
</dbReference>
<evidence type="ECO:0000256" key="4">
    <source>
        <dbReference type="ARBA" id="ARBA00023186"/>
    </source>
</evidence>
<comment type="caution">
    <text evidence="9">The sequence shown here is derived from an EMBL/GenBank/DDBJ whole genome shotgun (WGS) entry which is preliminary data.</text>
</comment>